<dbReference type="KEGG" id="fwa:DCMF_25410"/>
<dbReference type="RefSeq" id="WP_148137020.1">
    <property type="nucleotide sequence ID" value="NZ_CP017634.1"/>
</dbReference>
<reference evidence="9 10" key="1">
    <citation type="submission" date="2016-10" db="EMBL/GenBank/DDBJ databases">
        <title>Complete Genome Sequence of Peptococcaceae strain DCMF.</title>
        <authorList>
            <person name="Edwards R.J."/>
            <person name="Holland S.I."/>
            <person name="Deshpande N.P."/>
            <person name="Wong Y.K."/>
            <person name="Ertan H."/>
            <person name="Manefield M."/>
            <person name="Russell T.L."/>
            <person name="Lee M.J."/>
        </authorList>
    </citation>
    <scope>NUCLEOTIDE SEQUENCE [LARGE SCALE GENOMIC DNA]</scope>
    <source>
        <strain evidence="9 10">DCMF</strain>
    </source>
</reference>
<organism evidence="9 10">
    <name type="scientific">Formimonas warabiya</name>
    <dbReference type="NCBI Taxonomy" id="1761012"/>
    <lineage>
        <taxon>Bacteria</taxon>
        <taxon>Bacillati</taxon>
        <taxon>Bacillota</taxon>
        <taxon>Clostridia</taxon>
        <taxon>Eubacteriales</taxon>
        <taxon>Peptococcaceae</taxon>
        <taxon>Candidatus Formimonas</taxon>
    </lineage>
</organism>
<dbReference type="PROSITE" id="PS50928">
    <property type="entry name" value="ABC_TM1"/>
    <property type="match status" value="1"/>
</dbReference>
<comment type="similarity">
    <text evidence="7">Belongs to the binding-protein-dependent transport system permease family.</text>
</comment>
<dbReference type="InterPro" id="IPR000515">
    <property type="entry name" value="MetI-like"/>
</dbReference>
<accession>A0A3G1KZ59</accession>
<evidence type="ECO:0000256" key="5">
    <source>
        <dbReference type="ARBA" id="ARBA00022989"/>
    </source>
</evidence>
<dbReference type="GO" id="GO:0005886">
    <property type="term" value="C:plasma membrane"/>
    <property type="evidence" value="ECO:0007669"/>
    <property type="project" value="UniProtKB-SubCell"/>
</dbReference>
<sequence length="336" mass="37242">MKKYIMRRLLLSLIVLLGVVFITFTITRILPADPALKWAGVRATPEQIAAARIELGLDQPVYVQFGKYLGDLVQGDLGYSYRTKRSVTDELLEAIPATVELVAVAMFVAVILGIFFGIASTKYKNRWIDHLVRLFSIGAVSLPPFWVALALQLIFYGLLKILPLGGRVSTDLAILYPMPHVTGLLILDSLLTGNFMFLKDALWHMILPIIPVAMYPIGMVARLTRSSMLEIMGEDYIKAARSYGIRERFILWVYALKNTLGATVTVVALSIGYALVNTFLVESIFSWPGIGKYVADAILSLDYPAIMGVTLFSAVAYLILNLIADLVIALDPRIRI</sequence>
<feature type="transmembrane region" description="Helical" evidence="7">
    <location>
        <begin position="305"/>
        <end position="330"/>
    </location>
</feature>
<dbReference type="Proteomes" id="UP000323521">
    <property type="component" value="Chromosome"/>
</dbReference>
<evidence type="ECO:0000256" key="6">
    <source>
        <dbReference type="ARBA" id="ARBA00023136"/>
    </source>
</evidence>
<dbReference type="InterPro" id="IPR045621">
    <property type="entry name" value="BPD_transp_1_N"/>
</dbReference>
<proteinExistence type="inferred from homology"/>
<evidence type="ECO:0000259" key="8">
    <source>
        <dbReference type="PROSITE" id="PS50928"/>
    </source>
</evidence>
<dbReference type="PANTHER" id="PTHR43163:SF6">
    <property type="entry name" value="DIPEPTIDE TRANSPORT SYSTEM PERMEASE PROTEIN DPPB-RELATED"/>
    <property type="match status" value="1"/>
</dbReference>
<comment type="subcellular location">
    <subcellularLocation>
        <location evidence="1 7">Cell membrane</location>
        <topology evidence="1 7">Multi-pass membrane protein</topology>
    </subcellularLocation>
</comment>
<evidence type="ECO:0000256" key="1">
    <source>
        <dbReference type="ARBA" id="ARBA00004651"/>
    </source>
</evidence>
<dbReference type="OrthoDB" id="9789439at2"/>
<evidence type="ECO:0000256" key="7">
    <source>
        <dbReference type="RuleBase" id="RU363032"/>
    </source>
</evidence>
<evidence type="ECO:0000256" key="3">
    <source>
        <dbReference type="ARBA" id="ARBA00022475"/>
    </source>
</evidence>
<evidence type="ECO:0000313" key="9">
    <source>
        <dbReference type="EMBL" id="ATW27649.1"/>
    </source>
</evidence>
<evidence type="ECO:0000313" key="10">
    <source>
        <dbReference type="Proteomes" id="UP000323521"/>
    </source>
</evidence>
<dbReference type="EMBL" id="CP017634">
    <property type="protein sequence ID" value="ATW27649.1"/>
    <property type="molecule type" value="Genomic_DNA"/>
</dbReference>
<name>A0A3G1KZ59_FORW1</name>
<feature type="transmembrane region" description="Helical" evidence="7">
    <location>
        <begin position="201"/>
        <end position="221"/>
    </location>
</feature>
<keyword evidence="3" id="KW-1003">Cell membrane</keyword>
<protein>
    <submittedName>
        <fullName evidence="9">Peptide ABC transporter permease</fullName>
    </submittedName>
</protein>
<dbReference type="CDD" id="cd06261">
    <property type="entry name" value="TM_PBP2"/>
    <property type="match status" value="1"/>
</dbReference>
<dbReference type="InterPro" id="IPR035906">
    <property type="entry name" value="MetI-like_sf"/>
</dbReference>
<dbReference type="GO" id="GO:0055085">
    <property type="term" value="P:transmembrane transport"/>
    <property type="evidence" value="ECO:0007669"/>
    <property type="project" value="InterPro"/>
</dbReference>
<feature type="transmembrane region" description="Helical" evidence="7">
    <location>
        <begin position="251"/>
        <end position="276"/>
    </location>
</feature>
<dbReference type="SUPFAM" id="SSF161098">
    <property type="entry name" value="MetI-like"/>
    <property type="match status" value="1"/>
</dbReference>
<feature type="domain" description="ABC transmembrane type-1" evidence="8">
    <location>
        <begin position="95"/>
        <end position="328"/>
    </location>
</feature>
<dbReference type="Gene3D" id="1.10.3720.10">
    <property type="entry name" value="MetI-like"/>
    <property type="match status" value="1"/>
</dbReference>
<keyword evidence="5 7" id="KW-1133">Transmembrane helix</keyword>
<evidence type="ECO:0000256" key="4">
    <source>
        <dbReference type="ARBA" id="ARBA00022692"/>
    </source>
</evidence>
<gene>
    <name evidence="9" type="ORF">DCMF_25410</name>
</gene>
<dbReference type="Pfam" id="PF00528">
    <property type="entry name" value="BPD_transp_1"/>
    <property type="match status" value="1"/>
</dbReference>
<dbReference type="AlphaFoldDB" id="A0A3G1KZ59"/>
<evidence type="ECO:0000256" key="2">
    <source>
        <dbReference type="ARBA" id="ARBA00022448"/>
    </source>
</evidence>
<keyword evidence="6 7" id="KW-0472">Membrane</keyword>
<dbReference type="PANTHER" id="PTHR43163">
    <property type="entry name" value="DIPEPTIDE TRANSPORT SYSTEM PERMEASE PROTEIN DPPB-RELATED"/>
    <property type="match status" value="1"/>
</dbReference>
<feature type="transmembrane region" description="Helical" evidence="7">
    <location>
        <begin position="101"/>
        <end position="119"/>
    </location>
</feature>
<keyword evidence="10" id="KW-1185">Reference proteome</keyword>
<feature type="transmembrane region" description="Helical" evidence="7">
    <location>
        <begin position="131"/>
        <end position="159"/>
    </location>
</feature>
<keyword evidence="4 7" id="KW-0812">Transmembrane</keyword>
<keyword evidence="2 7" id="KW-0813">Transport</keyword>
<dbReference type="Pfam" id="PF19300">
    <property type="entry name" value="BPD_transp_1_N"/>
    <property type="match status" value="1"/>
</dbReference>